<feature type="compositionally biased region" description="Basic and acidic residues" evidence="1">
    <location>
        <begin position="21"/>
        <end position="58"/>
    </location>
</feature>
<evidence type="ECO:0000313" key="2">
    <source>
        <dbReference type="EMBL" id="KAF6200269.1"/>
    </source>
</evidence>
<comment type="caution">
    <text evidence="2">The sequence shown here is derived from an EMBL/GenBank/DDBJ whole genome shotgun (WGS) entry which is preliminary data.</text>
</comment>
<proteinExistence type="predicted"/>
<dbReference type="AlphaFoldDB" id="A0A8S9WVL3"/>
<reference evidence="2" key="1">
    <citation type="journal article" date="2021" name="Mol. Ecol. Resour.">
        <title>Apolygus lucorum genome provides insights into omnivorousness and mesophyll feeding.</title>
        <authorList>
            <person name="Liu Y."/>
            <person name="Liu H."/>
            <person name="Wang H."/>
            <person name="Huang T."/>
            <person name="Liu B."/>
            <person name="Yang B."/>
            <person name="Yin L."/>
            <person name="Li B."/>
            <person name="Zhang Y."/>
            <person name="Zhang S."/>
            <person name="Jiang F."/>
            <person name="Zhang X."/>
            <person name="Ren Y."/>
            <person name="Wang B."/>
            <person name="Wang S."/>
            <person name="Lu Y."/>
            <person name="Wu K."/>
            <person name="Fan W."/>
            <person name="Wang G."/>
        </authorList>
    </citation>
    <scope>NUCLEOTIDE SEQUENCE</scope>
    <source>
        <strain evidence="2">12Hb</strain>
    </source>
</reference>
<accession>A0A8S9WVL3</accession>
<organism evidence="2 3">
    <name type="scientific">Apolygus lucorum</name>
    <name type="common">Small green plant bug</name>
    <name type="synonym">Lygocoris lucorum</name>
    <dbReference type="NCBI Taxonomy" id="248454"/>
    <lineage>
        <taxon>Eukaryota</taxon>
        <taxon>Metazoa</taxon>
        <taxon>Ecdysozoa</taxon>
        <taxon>Arthropoda</taxon>
        <taxon>Hexapoda</taxon>
        <taxon>Insecta</taxon>
        <taxon>Pterygota</taxon>
        <taxon>Neoptera</taxon>
        <taxon>Paraneoptera</taxon>
        <taxon>Hemiptera</taxon>
        <taxon>Heteroptera</taxon>
        <taxon>Panheteroptera</taxon>
        <taxon>Cimicomorpha</taxon>
        <taxon>Miridae</taxon>
        <taxon>Mirini</taxon>
        <taxon>Apolygus</taxon>
    </lineage>
</organism>
<evidence type="ECO:0000256" key="1">
    <source>
        <dbReference type="SAM" id="MobiDB-lite"/>
    </source>
</evidence>
<evidence type="ECO:0000313" key="3">
    <source>
        <dbReference type="Proteomes" id="UP000466442"/>
    </source>
</evidence>
<protein>
    <submittedName>
        <fullName evidence="2">Uncharacterized protein</fullName>
    </submittedName>
</protein>
<feature type="compositionally biased region" description="Basic and acidic residues" evidence="1">
    <location>
        <begin position="87"/>
        <end position="97"/>
    </location>
</feature>
<feature type="region of interest" description="Disordered" evidence="1">
    <location>
        <begin position="1"/>
        <end position="97"/>
    </location>
</feature>
<dbReference type="Proteomes" id="UP000466442">
    <property type="component" value="Unassembled WGS sequence"/>
</dbReference>
<gene>
    <name evidence="2" type="ORF">GE061_006572</name>
</gene>
<dbReference type="EMBL" id="WIXP02000014">
    <property type="protein sequence ID" value="KAF6200269.1"/>
    <property type="molecule type" value="Genomic_DNA"/>
</dbReference>
<feature type="compositionally biased region" description="Polar residues" evidence="1">
    <location>
        <begin position="73"/>
        <end position="83"/>
    </location>
</feature>
<name>A0A8S9WVL3_APOLU</name>
<keyword evidence="3" id="KW-1185">Reference proteome</keyword>
<sequence>MSSQQGPIAVASLPSSTIITGKDETVKETRETTEMRRLKKETRQKQEKPEGGESEGCHGMRTQPGVISETRCRQGQSRPSRNQPKGMGEKTCESDVR</sequence>